<gene>
    <name evidence="21" type="ORF">HHUSO_G18253</name>
</gene>
<keyword evidence="10 20" id="KW-0378">Hydrolase</keyword>
<evidence type="ECO:0000256" key="9">
    <source>
        <dbReference type="ARBA" id="ARBA00022741"/>
    </source>
</evidence>
<evidence type="ECO:0000313" key="22">
    <source>
        <dbReference type="Proteomes" id="UP001369086"/>
    </source>
</evidence>
<dbReference type="PANTHER" id="PTHR11782">
    <property type="entry name" value="ADENOSINE/GUANOSINE DIPHOSPHATASE"/>
    <property type="match status" value="1"/>
</dbReference>
<dbReference type="EMBL" id="JAHFZB010000016">
    <property type="protein sequence ID" value="KAK6480514.1"/>
    <property type="molecule type" value="Genomic_DNA"/>
</dbReference>
<evidence type="ECO:0000256" key="1">
    <source>
        <dbReference type="ARBA" id="ARBA00001913"/>
    </source>
</evidence>
<comment type="subcellular location">
    <subcellularLocation>
        <location evidence="3">Cell membrane</location>
        <topology evidence="3">Multi-pass membrane protein</topology>
    </subcellularLocation>
</comment>
<keyword evidence="17" id="KW-0325">Glycoprotein</keyword>
<dbReference type="Gene3D" id="3.30.420.40">
    <property type="match status" value="2"/>
</dbReference>
<name>A0ABR0Z766_HUSHU</name>
<reference evidence="21 22" key="1">
    <citation type="submission" date="2021-05" db="EMBL/GenBank/DDBJ databases">
        <authorList>
            <person name="Zahm M."/>
            <person name="Klopp C."/>
            <person name="Cabau C."/>
            <person name="Kuhl H."/>
            <person name="Suciu R."/>
            <person name="Ciorpac M."/>
            <person name="Holostenco D."/>
            <person name="Gessner J."/>
            <person name="Wuertz S."/>
            <person name="Hohne C."/>
            <person name="Stock M."/>
            <person name="Gislard M."/>
            <person name="Lluch J."/>
            <person name="Milhes M."/>
            <person name="Lampietro C."/>
            <person name="Lopez Roques C."/>
            <person name="Donnadieu C."/>
            <person name="Du K."/>
            <person name="Schartl M."/>
            <person name="Guiguen Y."/>
        </authorList>
    </citation>
    <scope>NUCLEOTIDE SEQUENCE [LARGE SCALE GENOMIC DNA]</scope>
    <source>
        <strain evidence="21">Hh-F2</strain>
        <tissue evidence="21">Blood</tissue>
    </source>
</reference>
<evidence type="ECO:0000256" key="11">
    <source>
        <dbReference type="ARBA" id="ARBA00022837"/>
    </source>
</evidence>
<keyword evidence="12" id="KW-0067">ATP-binding</keyword>
<dbReference type="PANTHER" id="PTHR11782:SF31">
    <property type="entry name" value="ECTONUCLEOSIDE TRIPHOSPHATE DIPHOSPHOHYDROLASE 8"/>
    <property type="match status" value="1"/>
</dbReference>
<evidence type="ECO:0000256" key="4">
    <source>
        <dbReference type="ARBA" id="ARBA00009283"/>
    </source>
</evidence>
<keyword evidence="22" id="KW-1185">Reference proteome</keyword>
<evidence type="ECO:0000256" key="10">
    <source>
        <dbReference type="ARBA" id="ARBA00022801"/>
    </source>
</evidence>
<evidence type="ECO:0000313" key="21">
    <source>
        <dbReference type="EMBL" id="KAK6480514.1"/>
    </source>
</evidence>
<evidence type="ECO:0000256" key="13">
    <source>
        <dbReference type="ARBA" id="ARBA00022842"/>
    </source>
</evidence>
<comment type="caution">
    <text evidence="21">The sequence shown here is derived from an EMBL/GenBank/DDBJ whole genome shotgun (WGS) entry which is preliminary data.</text>
</comment>
<keyword evidence="8" id="KW-0479">Metal-binding</keyword>
<evidence type="ECO:0000256" key="19">
    <source>
        <dbReference type="ARBA" id="ARBA00049175"/>
    </source>
</evidence>
<evidence type="ECO:0000256" key="15">
    <source>
        <dbReference type="ARBA" id="ARBA00023136"/>
    </source>
</evidence>
<dbReference type="Proteomes" id="UP001369086">
    <property type="component" value="Unassembled WGS sequence"/>
</dbReference>
<comment type="cofactor">
    <cofactor evidence="1">
        <name>Ca(2+)</name>
        <dbReference type="ChEBI" id="CHEBI:29108"/>
    </cofactor>
</comment>
<evidence type="ECO:0000256" key="7">
    <source>
        <dbReference type="ARBA" id="ARBA00022692"/>
    </source>
</evidence>
<organism evidence="21 22">
    <name type="scientific">Huso huso</name>
    <name type="common">Beluga</name>
    <name type="synonym">Acipenser huso</name>
    <dbReference type="NCBI Taxonomy" id="61971"/>
    <lineage>
        <taxon>Eukaryota</taxon>
        <taxon>Metazoa</taxon>
        <taxon>Chordata</taxon>
        <taxon>Craniata</taxon>
        <taxon>Vertebrata</taxon>
        <taxon>Euteleostomi</taxon>
        <taxon>Actinopterygii</taxon>
        <taxon>Chondrostei</taxon>
        <taxon>Acipenseriformes</taxon>
        <taxon>Acipenseridae</taxon>
        <taxon>Huso</taxon>
    </lineage>
</organism>
<evidence type="ECO:0000256" key="14">
    <source>
        <dbReference type="ARBA" id="ARBA00022989"/>
    </source>
</evidence>
<evidence type="ECO:0000256" key="6">
    <source>
        <dbReference type="ARBA" id="ARBA00022475"/>
    </source>
</evidence>
<dbReference type="InterPro" id="IPR000407">
    <property type="entry name" value="GDA1_CD39_NTPase"/>
</dbReference>
<comment type="cofactor">
    <cofactor evidence="2">
        <name>Mg(2+)</name>
        <dbReference type="ChEBI" id="CHEBI:18420"/>
    </cofactor>
</comment>
<sequence length="168" mass="19323">MFPCRIQSPAQTEQVLVEVGKMIGSYPFKFQGARILSGVEEGVYGWIAINYQLSSFIKAFSAFFYTFDFLKLAPQFSLDVTKKTTEEFCKRDWSSLKTDFPTEKENNLREYCATSYYITTLLADAYKFDNQSWNKIVFEKKADDPDIGWMLGYTLNLTNLIPTETPAS</sequence>
<keyword evidence="7" id="KW-0812">Transmembrane</keyword>
<proteinExistence type="inferred from homology"/>
<evidence type="ECO:0000256" key="5">
    <source>
        <dbReference type="ARBA" id="ARBA00012148"/>
    </source>
</evidence>
<keyword evidence="11" id="KW-0106">Calcium</keyword>
<evidence type="ECO:0000256" key="2">
    <source>
        <dbReference type="ARBA" id="ARBA00001946"/>
    </source>
</evidence>
<keyword evidence="6" id="KW-1003">Cell membrane</keyword>
<dbReference type="Gene3D" id="3.30.420.150">
    <property type="entry name" value="Exopolyphosphatase. Domain 2"/>
    <property type="match status" value="2"/>
</dbReference>
<evidence type="ECO:0000256" key="3">
    <source>
        <dbReference type="ARBA" id="ARBA00004651"/>
    </source>
</evidence>
<protein>
    <recommendedName>
        <fullName evidence="18">Ectonucleoside triphosphate diphosphohydrolase 8</fullName>
        <ecNumber evidence="5">3.6.1.5</ecNumber>
    </recommendedName>
</protein>
<evidence type="ECO:0000256" key="18">
    <source>
        <dbReference type="ARBA" id="ARBA00039598"/>
    </source>
</evidence>
<comment type="similarity">
    <text evidence="4 20">Belongs to the GDA1/CD39 NTPase family.</text>
</comment>
<dbReference type="PROSITE" id="PS01238">
    <property type="entry name" value="GDA1_CD39_NTPASE"/>
    <property type="match status" value="1"/>
</dbReference>
<evidence type="ECO:0000256" key="17">
    <source>
        <dbReference type="ARBA" id="ARBA00023180"/>
    </source>
</evidence>
<keyword evidence="9" id="KW-0547">Nucleotide-binding</keyword>
<keyword evidence="14" id="KW-1133">Transmembrane helix</keyword>
<comment type="catalytic activity">
    <reaction evidence="19">
        <text>a ribonucleoside 5'-triphosphate + 2 H2O = a ribonucleoside 5'-phosphate + 2 phosphate + 2 H(+)</text>
        <dbReference type="Rhea" id="RHEA:36795"/>
        <dbReference type="ChEBI" id="CHEBI:15377"/>
        <dbReference type="ChEBI" id="CHEBI:15378"/>
        <dbReference type="ChEBI" id="CHEBI:43474"/>
        <dbReference type="ChEBI" id="CHEBI:58043"/>
        <dbReference type="ChEBI" id="CHEBI:61557"/>
        <dbReference type="EC" id="3.6.1.5"/>
    </reaction>
</comment>
<dbReference type="Pfam" id="PF01150">
    <property type="entry name" value="GDA1_CD39"/>
    <property type="match status" value="1"/>
</dbReference>
<dbReference type="EC" id="3.6.1.5" evidence="5"/>
<evidence type="ECO:0000256" key="8">
    <source>
        <dbReference type="ARBA" id="ARBA00022723"/>
    </source>
</evidence>
<keyword evidence="15" id="KW-0472">Membrane</keyword>
<keyword evidence="13" id="KW-0460">Magnesium</keyword>
<accession>A0ABR0Z766</accession>
<evidence type="ECO:0000256" key="12">
    <source>
        <dbReference type="ARBA" id="ARBA00022840"/>
    </source>
</evidence>
<keyword evidence="16" id="KW-1015">Disulfide bond</keyword>
<evidence type="ECO:0000256" key="16">
    <source>
        <dbReference type="ARBA" id="ARBA00023157"/>
    </source>
</evidence>
<evidence type="ECO:0000256" key="20">
    <source>
        <dbReference type="RuleBase" id="RU003833"/>
    </source>
</evidence>